<keyword evidence="1" id="KW-0732">Signal</keyword>
<reference evidence="2 3" key="1">
    <citation type="submission" date="2020-08" db="EMBL/GenBank/DDBJ databases">
        <title>Genomic Encyclopedia of Type Strains, Phase IV (KMG-IV): sequencing the most valuable type-strain genomes for metagenomic binning, comparative biology and taxonomic classification.</title>
        <authorList>
            <person name="Goeker M."/>
        </authorList>
    </citation>
    <scope>NUCLEOTIDE SEQUENCE [LARGE SCALE GENOMIC DNA]</scope>
    <source>
        <strain evidence="2 3">DSM 102255</strain>
    </source>
</reference>
<organism evidence="2 3">
    <name type="scientific">Sphingobium subterraneum</name>
    <dbReference type="NCBI Taxonomy" id="627688"/>
    <lineage>
        <taxon>Bacteria</taxon>
        <taxon>Pseudomonadati</taxon>
        <taxon>Pseudomonadota</taxon>
        <taxon>Alphaproteobacteria</taxon>
        <taxon>Sphingomonadales</taxon>
        <taxon>Sphingomonadaceae</taxon>
        <taxon>Sphingobium</taxon>
    </lineage>
</organism>
<feature type="chain" id="PRO_5033025567" description="DUF3617 domain-containing protein" evidence="1">
    <location>
        <begin position="24"/>
        <end position="208"/>
    </location>
</feature>
<name>A0A841J1L5_9SPHN</name>
<dbReference type="AlphaFoldDB" id="A0A841J1L5"/>
<evidence type="ECO:0008006" key="4">
    <source>
        <dbReference type="Google" id="ProtNLM"/>
    </source>
</evidence>
<feature type="signal peptide" evidence="1">
    <location>
        <begin position="1"/>
        <end position="23"/>
    </location>
</feature>
<evidence type="ECO:0000313" key="3">
    <source>
        <dbReference type="Proteomes" id="UP000552700"/>
    </source>
</evidence>
<dbReference type="Proteomes" id="UP000552700">
    <property type="component" value="Unassembled WGS sequence"/>
</dbReference>
<dbReference type="EMBL" id="JACIJP010000004">
    <property type="protein sequence ID" value="MBB6124833.1"/>
    <property type="molecule type" value="Genomic_DNA"/>
</dbReference>
<comment type="caution">
    <text evidence="2">The sequence shown here is derived from an EMBL/GenBank/DDBJ whole genome shotgun (WGS) entry which is preliminary data.</text>
</comment>
<evidence type="ECO:0000313" key="2">
    <source>
        <dbReference type="EMBL" id="MBB6124833.1"/>
    </source>
</evidence>
<sequence length="208" mass="21446">MMSRRHARGTTLLLSAAALLALGACGKADDAGKVGAPSGNEAAAGSTNMSVAQVAGEMNKVKLQPGQWEMTHEITDVQITNAPEGMPAGAMQSMVGKKTVVKECITPQQAENPAAEMMAGQKDNKCKYANFSMSGGKVSGQMSCSGGQDGSATMNMTLNGTYSSTSYDMNAEMRTSGMMGAAKDMQMAMKSHGTGKRIGECPAKGDAS</sequence>
<gene>
    <name evidence="2" type="ORF">FHS92_002586</name>
</gene>
<dbReference type="Pfam" id="PF12276">
    <property type="entry name" value="DUF3617"/>
    <property type="match status" value="1"/>
</dbReference>
<accession>A0A841J1L5</accession>
<dbReference type="InterPro" id="IPR022061">
    <property type="entry name" value="DUF3617"/>
</dbReference>
<dbReference type="PROSITE" id="PS51257">
    <property type="entry name" value="PROKAR_LIPOPROTEIN"/>
    <property type="match status" value="1"/>
</dbReference>
<dbReference type="RefSeq" id="WP_184081132.1">
    <property type="nucleotide sequence ID" value="NZ_JACIJP010000004.1"/>
</dbReference>
<protein>
    <recommendedName>
        <fullName evidence="4">DUF3617 domain-containing protein</fullName>
    </recommendedName>
</protein>
<evidence type="ECO:0000256" key="1">
    <source>
        <dbReference type="SAM" id="SignalP"/>
    </source>
</evidence>
<proteinExistence type="predicted"/>
<keyword evidence="3" id="KW-1185">Reference proteome</keyword>